<dbReference type="GO" id="GO:0016491">
    <property type="term" value="F:oxidoreductase activity"/>
    <property type="evidence" value="ECO:0007669"/>
    <property type="project" value="InterPro"/>
</dbReference>
<dbReference type="PANTHER" id="PTHR48267">
    <property type="entry name" value="CUPREDOXIN SUPERFAMILY PROTEIN"/>
    <property type="match status" value="1"/>
</dbReference>
<keyword evidence="2" id="KW-0186">Copper</keyword>
<feature type="domain" description="Plastocyanin-like" evidence="4">
    <location>
        <begin position="26"/>
        <end position="128"/>
    </location>
</feature>
<comment type="similarity">
    <text evidence="1">Belongs to the multicopper oxidase family.</text>
</comment>
<dbReference type="Gene3D" id="2.60.40.420">
    <property type="entry name" value="Cupredoxins - blue copper proteins"/>
    <property type="match status" value="3"/>
</dbReference>
<evidence type="ECO:0000256" key="2">
    <source>
        <dbReference type="ARBA" id="ARBA00023008"/>
    </source>
</evidence>
<evidence type="ECO:0000259" key="4">
    <source>
        <dbReference type="Pfam" id="PF07732"/>
    </source>
</evidence>
<protein>
    <submittedName>
        <fullName evidence="5">LijF</fullName>
    </submittedName>
</protein>
<dbReference type="InterPro" id="IPR045087">
    <property type="entry name" value="Cu-oxidase_fam"/>
</dbReference>
<dbReference type="InterPro" id="IPR008972">
    <property type="entry name" value="Cupredoxin"/>
</dbReference>
<proteinExistence type="inferred from homology"/>
<dbReference type="AlphaFoldDB" id="A0A140CZC2"/>
<dbReference type="CDD" id="cd13889">
    <property type="entry name" value="CuRO_3_BOD"/>
    <property type="match status" value="1"/>
</dbReference>
<organism evidence="5">
    <name type="scientific">Ascomycota sp. F53</name>
    <dbReference type="NCBI Taxonomy" id="1168013"/>
    <lineage>
        <taxon>Eukaryota</taxon>
        <taxon>Fungi</taxon>
        <taxon>Dikarya</taxon>
        <taxon>Ascomycota</taxon>
    </lineage>
</organism>
<dbReference type="Pfam" id="PF07731">
    <property type="entry name" value="Cu-oxidase_2"/>
    <property type="match status" value="1"/>
</dbReference>
<dbReference type="Pfam" id="PF07732">
    <property type="entry name" value="Cu-oxidase_3"/>
    <property type="match status" value="1"/>
</dbReference>
<evidence type="ECO:0000256" key="1">
    <source>
        <dbReference type="ARBA" id="ARBA00010609"/>
    </source>
</evidence>
<accession>A0A140CZC2</accession>
<dbReference type="InterPro" id="IPR011707">
    <property type="entry name" value="Cu-oxidase-like_N"/>
</dbReference>
<sequence>MAHSIRSYEVEIKPFTRKQFPNLPPTRQVGYDGMMPGPTFQTMQGREAIVRFINHGDRADSVHLHGSFSRSPFDGWADDATEIGQYKDYYWPNRQNARTLWYHDHVADHTAENVYQGQAGFYILHDTEEMSKGLPSGKYDIPLGIMARSYNPDGSLWSPEAHNEDVSLYGDVIEVNGQPWPFLAVEPRKYRFRLLDLGISRTFILYLQADQQNSKTVPFTIVGSDAGLLQRPVVSEDVTISVAERWDVVIDFSTFAGQNITMRNKRGIAADTDYPATDRVMRFVVGKSVSDNSNNGVVPNPLRQIAFPPNKAVTTRDFTFDLKDEKWVINGVGWHDVSERILATPKRGSIEIWNFHNAGDWSHPVHVHLIDFQVIKRTGSARSVLPYEAAAQQDVVWLGPRETVTIIARFSPWPGLYMFHCHNLIHEDHEMLDAINVTQVQIPGLKETNLFIDPMDPKYRPKSFPPAQLASRSGDFSKQAIQKKVEWFASLNAYADVDEVEAKLEAYWNNKYTKGRRHGRKHQAEYVKRRRALEGLGTVEDDEMMS</sequence>
<dbReference type="GO" id="GO:0005507">
    <property type="term" value="F:copper ion binding"/>
    <property type="evidence" value="ECO:0007669"/>
    <property type="project" value="InterPro"/>
</dbReference>
<name>A0A140CZC2_9ASCO</name>
<evidence type="ECO:0000259" key="3">
    <source>
        <dbReference type="Pfam" id="PF07731"/>
    </source>
</evidence>
<reference evidence="5" key="1">
    <citation type="submission" date="2015-09" db="EMBL/GenBank/DDBJ databases">
        <title>Lijiquinone is a novel azaphilone product of a rare tandem iterative polyketide synthase.</title>
        <authorList>
            <person name="Miller K.I."/>
            <person name="Kalaitzis J.A."/>
            <person name="Chau R."/>
            <person name="Cain J.W."/>
            <person name="Neilan B.A."/>
        </authorList>
    </citation>
    <scope>NUCLEOTIDE SEQUENCE</scope>
</reference>
<dbReference type="PANTHER" id="PTHR48267:SF1">
    <property type="entry name" value="BILIRUBIN OXIDASE"/>
    <property type="match status" value="1"/>
</dbReference>
<dbReference type="SUPFAM" id="SSF49503">
    <property type="entry name" value="Cupredoxins"/>
    <property type="match status" value="3"/>
</dbReference>
<feature type="domain" description="Plastocyanin-like" evidence="3">
    <location>
        <begin position="316"/>
        <end position="437"/>
    </location>
</feature>
<dbReference type="EMBL" id="KT874412">
    <property type="protein sequence ID" value="AMJ52085.1"/>
    <property type="molecule type" value="Genomic_DNA"/>
</dbReference>
<dbReference type="InterPro" id="IPR011706">
    <property type="entry name" value="Cu-oxidase_C"/>
</dbReference>
<evidence type="ECO:0000313" key="5">
    <source>
        <dbReference type="EMBL" id="AMJ52085.1"/>
    </source>
</evidence>